<sequence>MRKFLATGCTAVALIMGFGFEGGLTPYTLSILSHVPYYSTITSHIEEDWAIPDGDIKQQIEELAFCESSNQADVVIVDTNGYYSYGVLQFQYPTFQQYIRRYDLLPNVEEAELKNWILDADLQKYLAYRMISEDQKNWYHWRNCAKVIQAV</sequence>
<accession>A0A6M3J6D7</accession>
<evidence type="ECO:0008006" key="3">
    <source>
        <dbReference type="Google" id="ProtNLM"/>
    </source>
</evidence>
<evidence type="ECO:0000313" key="2">
    <source>
        <dbReference type="EMBL" id="QJI05177.1"/>
    </source>
</evidence>
<evidence type="ECO:0000313" key="1">
    <source>
        <dbReference type="EMBL" id="QJA65393.1"/>
    </source>
</evidence>
<reference evidence="1" key="1">
    <citation type="submission" date="2020-03" db="EMBL/GenBank/DDBJ databases">
        <title>The deep terrestrial virosphere.</title>
        <authorList>
            <person name="Holmfeldt K."/>
            <person name="Nilsson E."/>
            <person name="Simone D."/>
            <person name="Lopez-Fernandez M."/>
            <person name="Wu X."/>
            <person name="de Brujin I."/>
            <person name="Lundin D."/>
            <person name="Andersson A."/>
            <person name="Bertilsson S."/>
            <person name="Dopson M."/>
        </authorList>
    </citation>
    <scope>NUCLEOTIDE SEQUENCE</scope>
    <source>
        <strain evidence="2">MM415A00136</strain>
        <strain evidence="1">MM415B00397</strain>
    </source>
</reference>
<dbReference type="EMBL" id="MT141538">
    <property type="protein sequence ID" value="QJA65393.1"/>
    <property type="molecule type" value="Genomic_DNA"/>
</dbReference>
<proteinExistence type="predicted"/>
<dbReference type="AlphaFoldDB" id="A0A6M3J6D7"/>
<gene>
    <name evidence="2" type="ORF">MM415A00136_0059</name>
    <name evidence="1" type="ORF">MM415B00397_0005</name>
</gene>
<name>A0A6M3J6D7_9ZZZZ</name>
<protein>
    <recommendedName>
        <fullName evidence="3">Transglycosylase SLT domain-containing protein</fullName>
    </recommendedName>
</protein>
<dbReference type="Gene3D" id="1.10.530.10">
    <property type="match status" value="1"/>
</dbReference>
<dbReference type="EMBL" id="MT145195">
    <property type="protein sequence ID" value="QJI05177.1"/>
    <property type="molecule type" value="Genomic_DNA"/>
</dbReference>
<organism evidence="1">
    <name type="scientific">viral metagenome</name>
    <dbReference type="NCBI Taxonomy" id="1070528"/>
    <lineage>
        <taxon>unclassified sequences</taxon>
        <taxon>metagenomes</taxon>
        <taxon>organismal metagenomes</taxon>
    </lineage>
</organism>